<keyword evidence="1" id="KW-0175">Coiled coil</keyword>
<sequence>MKKKIRLLLIIPLLIGYTNQTFSQNGREKTIMFTNGYNVIYSAIGQVSKNKFVENKNVTFLTERDLHNGRILRDTIVSGKYFTKDGNSYIDGLWKQWDRDFKELVRVKGVFKVSNNENGIGITTNKKKGKGIIINVLSENPYYINISYKYYYFGRFISSFSLESNITNFEEEELDRDLMRWSPHDIFDKQILNDKKVKFSFKNGDVFIGSIKRDTNSNGFYYHMVPHIGEYKYKNGDIINGEIYYYDFFGGRLKFYPEENSYTVFEDGTVEKGEWVKKYFSSLNNDEKADLYKNCESLTELRDKSKIIIDKKNKKIEEKEKEKEKERLEKLQKQIKRQKELTSKYGDYYGNKLSRGELLPGMNEDMVKEVWEKEWFNINNIVRNGQMIEIWEFDKSKMQRDIIKKGKESGQQEGALGLILMLNLSEELGLEGINAPKTLVFMDNKLTDIYR</sequence>
<dbReference type="RefSeq" id="WP_148456688.1">
    <property type="nucleotide sequence ID" value="NZ_VSFC01000054.1"/>
</dbReference>
<dbReference type="OrthoDB" id="1493762at2"/>
<evidence type="ECO:0000256" key="2">
    <source>
        <dbReference type="SAM" id="SignalP"/>
    </source>
</evidence>
<dbReference type="EMBL" id="VSFC01000054">
    <property type="protein sequence ID" value="TYA52724.1"/>
    <property type="molecule type" value="Genomic_DNA"/>
</dbReference>
<gene>
    <name evidence="3" type="ORF">FVF61_11830</name>
</gene>
<dbReference type="Proteomes" id="UP000324550">
    <property type="component" value="Unassembled WGS sequence"/>
</dbReference>
<evidence type="ECO:0000256" key="1">
    <source>
        <dbReference type="SAM" id="Coils"/>
    </source>
</evidence>
<dbReference type="AlphaFoldDB" id="A0A5D0G1S3"/>
<evidence type="ECO:0008006" key="5">
    <source>
        <dbReference type="Google" id="ProtNLM"/>
    </source>
</evidence>
<feature type="chain" id="PRO_5022743072" description="WG repeat-containing protein" evidence="2">
    <location>
        <begin position="24"/>
        <end position="451"/>
    </location>
</feature>
<accession>A0A5D0G1S3</accession>
<keyword evidence="4" id="KW-1185">Reference proteome</keyword>
<organism evidence="3 4">
    <name type="scientific">Formosa maritima</name>
    <dbReference type="NCBI Taxonomy" id="2592046"/>
    <lineage>
        <taxon>Bacteria</taxon>
        <taxon>Pseudomonadati</taxon>
        <taxon>Bacteroidota</taxon>
        <taxon>Flavobacteriia</taxon>
        <taxon>Flavobacteriales</taxon>
        <taxon>Flavobacteriaceae</taxon>
        <taxon>Formosa</taxon>
    </lineage>
</organism>
<protein>
    <recommendedName>
        <fullName evidence="5">WG repeat-containing protein</fullName>
    </recommendedName>
</protein>
<keyword evidence="2" id="KW-0732">Signal</keyword>
<comment type="caution">
    <text evidence="3">The sequence shown here is derived from an EMBL/GenBank/DDBJ whole genome shotgun (WGS) entry which is preliminary data.</text>
</comment>
<reference evidence="3 4" key="1">
    <citation type="submission" date="2019-08" db="EMBL/GenBank/DDBJ databases">
        <title>Formosa sediminis sp. nov., isolated from marine sediment.</title>
        <authorList>
            <person name="Cao W.R."/>
        </authorList>
    </citation>
    <scope>NUCLEOTIDE SEQUENCE [LARGE SCALE GENOMIC DNA]</scope>
    <source>
        <strain evidence="3 4">1494</strain>
    </source>
</reference>
<feature type="signal peptide" evidence="2">
    <location>
        <begin position="1"/>
        <end position="23"/>
    </location>
</feature>
<evidence type="ECO:0000313" key="4">
    <source>
        <dbReference type="Proteomes" id="UP000324550"/>
    </source>
</evidence>
<evidence type="ECO:0000313" key="3">
    <source>
        <dbReference type="EMBL" id="TYA52724.1"/>
    </source>
</evidence>
<proteinExistence type="predicted"/>
<name>A0A5D0G1S3_9FLAO</name>
<feature type="coiled-coil region" evidence="1">
    <location>
        <begin position="302"/>
        <end position="341"/>
    </location>
</feature>